<feature type="transmembrane region" description="Helical" evidence="17">
    <location>
        <begin position="414"/>
        <end position="435"/>
    </location>
</feature>
<keyword evidence="8 17" id="KW-0812">Transmembrane</keyword>
<comment type="function">
    <text evidence="1">Core subunit of the mitochondrial membrane respiratory chain NADH dehydrogenase (Complex I) that is believed to belong to the minimal assembly required for catalysis. Complex I functions in the transfer of electrons from NADH to the respiratory chain. The immediate electron acceptor for the enzyme is believed to be ubiquinone.</text>
</comment>
<feature type="transmembrane region" description="Helical" evidence="17">
    <location>
        <begin position="266"/>
        <end position="288"/>
    </location>
</feature>
<keyword evidence="10 17" id="KW-0249">Electron transport</keyword>
<keyword evidence="7 17" id="KW-0679">Respiratory chain</keyword>
<evidence type="ECO:0000256" key="16">
    <source>
        <dbReference type="ARBA" id="ARBA00049551"/>
    </source>
</evidence>
<evidence type="ECO:0000256" key="9">
    <source>
        <dbReference type="ARBA" id="ARBA00022967"/>
    </source>
</evidence>
<evidence type="ECO:0000256" key="12">
    <source>
        <dbReference type="ARBA" id="ARBA00023027"/>
    </source>
</evidence>
<evidence type="ECO:0000259" key="18">
    <source>
        <dbReference type="Pfam" id="PF00361"/>
    </source>
</evidence>
<protein>
    <recommendedName>
        <fullName evidence="5 17">NADH-ubiquinone oxidoreductase chain 4</fullName>
        <ecNumber evidence="4 17">7.1.1.2</ecNumber>
    </recommendedName>
</protein>
<evidence type="ECO:0000256" key="10">
    <source>
        <dbReference type="ARBA" id="ARBA00022982"/>
    </source>
</evidence>
<feature type="transmembrane region" description="Helical" evidence="17">
    <location>
        <begin position="135"/>
        <end position="154"/>
    </location>
</feature>
<feature type="transmembrane region" description="Helical" evidence="17">
    <location>
        <begin position="324"/>
        <end position="346"/>
    </location>
</feature>
<dbReference type="GO" id="GO:0015990">
    <property type="term" value="P:electron transport coupled proton transport"/>
    <property type="evidence" value="ECO:0007669"/>
    <property type="project" value="TreeGrafter"/>
</dbReference>
<evidence type="ECO:0000256" key="4">
    <source>
        <dbReference type="ARBA" id="ARBA00012944"/>
    </source>
</evidence>
<dbReference type="GO" id="GO:0003954">
    <property type="term" value="F:NADH dehydrogenase activity"/>
    <property type="evidence" value="ECO:0007669"/>
    <property type="project" value="TreeGrafter"/>
</dbReference>
<feature type="domain" description="NADH:quinone oxidoreductase/Mrp antiporter transmembrane" evidence="18">
    <location>
        <begin position="100"/>
        <end position="382"/>
    </location>
</feature>
<evidence type="ECO:0000256" key="6">
    <source>
        <dbReference type="ARBA" id="ARBA00022448"/>
    </source>
</evidence>
<organism evidence="19">
    <name type="scientific">Coleolaelaps cf. liui XFX-2019</name>
    <dbReference type="NCBI Taxonomy" id="2695870"/>
    <lineage>
        <taxon>Eukaryota</taxon>
        <taxon>Metazoa</taxon>
        <taxon>Ecdysozoa</taxon>
        <taxon>Arthropoda</taxon>
        <taxon>Chelicerata</taxon>
        <taxon>Arachnida</taxon>
        <taxon>Acari</taxon>
        <taxon>Parasitiformes</taxon>
        <taxon>Mesostigmata</taxon>
        <taxon>Gamasina</taxon>
        <taxon>Dermanyssoidea</taxon>
        <taxon>Laelapidae</taxon>
        <taxon>Coleolaelaps</taxon>
    </lineage>
</organism>
<proteinExistence type="inferred from homology"/>
<feature type="transmembrane region" description="Helical" evidence="17">
    <location>
        <begin position="241"/>
        <end position="259"/>
    </location>
</feature>
<keyword evidence="13 17" id="KW-0830">Ubiquinone</keyword>
<evidence type="ECO:0000256" key="13">
    <source>
        <dbReference type="ARBA" id="ARBA00023075"/>
    </source>
</evidence>
<dbReference type="GO" id="GO:0008137">
    <property type="term" value="F:NADH dehydrogenase (ubiquinone) activity"/>
    <property type="evidence" value="ECO:0007669"/>
    <property type="project" value="UniProtKB-UniRule"/>
</dbReference>
<dbReference type="GO" id="GO:0042773">
    <property type="term" value="P:ATP synthesis coupled electron transport"/>
    <property type="evidence" value="ECO:0007669"/>
    <property type="project" value="InterPro"/>
</dbReference>
<comment type="similarity">
    <text evidence="3 17">Belongs to the complex I subunit 4 family.</text>
</comment>
<evidence type="ECO:0000256" key="3">
    <source>
        <dbReference type="ARBA" id="ARBA00009025"/>
    </source>
</evidence>
<gene>
    <name evidence="19" type="primary">nad4</name>
</gene>
<comment type="catalytic activity">
    <reaction evidence="16 17">
        <text>a ubiquinone + NADH + 5 H(+)(in) = a ubiquinol + NAD(+) + 4 H(+)(out)</text>
        <dbReference type="Rhea" id="RHEA:29091"/>
        <dbReference type="Rhea" id="RHEA-COMP:9565"/>
        <dbReference type="Rhea" id="RHEA-COMP:9566"/>
        <dbReference type="ChEBI" id="CHEBI:15378"/>
        <dbReference type="ChEBI" id="CHEBI:16389"/>
        <dbReference type="ChEBI" id="CHEBI:17976"/>
        <dbReference type="ChEBI" id="CHEBI:57540"/>
        <dbReference type="ChEBI" id="CHEBI:57945"/>
        <dbReference type="EC" id="7.1.1.2"/>
    </reaction>
</comment>
<keyword evidence="6 17" id="KW-0813">Transport</keyword>
<dbReference type="AlphaFoldDB" id="A0A6B9WGU8"/>
<evidence type="ECO:0000256" key="7">
    <source>
        <dbReference type="ARBA" id="ARBA00022660"/>
    </source>
</evidence>
<dbReference type="PANTHER" id="PTHR43507">
    <property type="entry name" value="NADH-UBIQUINONE OXIDOREDUCTASE CHAIN 4"/>
    <property type="match status" value="1"/>
</dbReference>
<evidence type="ECO:0000256" key="17">
    <source>
        <dbReference type="RuleBase" id="RU003297"/>
    </source>
</evidence>
<dbReference type="EMBL" id="MK270524">
    <property type="protein sequence ID" value="QHQ98504.1"/>
    <property type="molecule type" value="Genomic_DNA"/>
</dbReference>
<geneLocation type="mitochondrion" evidence="19"/>
<comment type="subcellular location">
    <subcellularLocation>
        <location evidence="2 17">Mitochondrion membrane</location>
        <topology evidence="2 17">Multi-pass membrane protein</topology>
    </subcellularLocation>
</comment>
<keyword evidence="15 17" id="KW-0472">Membrane</keyword>
<accession>A0A6B9WGU8</accession>
<evidence type="ECO:0000256" key="8">
    <source>
        <dbReference type="ARBA" id="ARBA00022692"/>
    </source>
</evidence>
<dbReference type="GO" id="GO:0048039">
    <property type="term" value="F:ubiquinone binding"/>
    <property type="evidence" value="ECO:0007669"/>
    <property type="project" value="TreeGrafter"/>
</dbReference>
<feature type="transmembrane region" description="Helical" evidence="17">
    <location>
        <begin position="80"/>
        <end position="98"/>
    </location>
</feature>
<evidence type="ECO:0000256" key="2">
    <source>
        <dbReference type="ARBA" id="ARBA00004225"/>
    </source>
</evidence>
<comment type="function">
    <text evidence="17">Core subunit of the mitochondrial membrane respiratory chain NADH dehydrogenase (Complex I) which catalyzes electron transfer from NADH through the respiratory chain, using ubiquinone as an electron acceptor. Essential for the catalytic activity and assembly of complex I.</text>
</comment>
<dbReference type="PRINTS" id="PR01437">
    <property type="entry name" value="NUOXDRDTASE4"/>
</dbReference>
<keyword evidence="11 17" id="KW-1133">Transmembrane helix</keyword>
<dbReference type="GO" id="GO:0031966">
    <property type="term" value="C:mitochondrial membrane"/>
    <property type="evidence" value="ECO:0007669"/>
    <property type="project" value="UniProtKB-SubCell"/>
</dbReference>
<reference evidence="19" key="1">
    <citation type="journal article" date="2019" name="Zool. Scr.">
        <title>Mitochondrial genome reorganization characterizes various lineages of mesostigmatid mites (Acari: Parasitiformes).</title>
        <authorList>
            <person name="Li W.-N."/>
            <person name="Shao R."/>
            <person name="Zhang Q."/>
            <person name="Deng W."/>
            <person name="Xue X.-F."/>
        </authorList>
    </citation>
    <scope>NUCLEOTIDE SEQUENCE</scope>
</reference>
<feature type="transmembrane region" description="Helical" evidence="17">
    <location>
        <begin position="203"/>
        <end position="221"/>
    </location>
</feature>
<feature type="transmembrane region" description="Helical" evidence="17">
    <location>
        <begin position="44"/>
        <end position="68"/>
    </location>
</feature>
<evidence type="ECO:0000256" key="11">
    <source>
        <dbReference type="ARBA" id="ARBA00022989"/>
    </source>
</evidence>
<evidence type="ECO:0000313" key="19">
    <source>
        <dbReference type="EMBL" id="QHQ98504.1"/>
    </source>
</evidence>
<sequence length="436" mass="49187">MKIVIVGLSLLMGYYMNTMMFVFVLMSVVILGCLEINTMSVEKLVFEGLSLDTMSVMLILLTVWIGILMKVSMGSYEGQVFNMVGGLLLMLLVLSFLVTSMMMFYIFFEAVLLPMVVMIFIWGGMKGRMDAGFYMLMYTLVGSLPLLLFMMYYLQQDSLSMLWLSEMGGEISKISFIMMVGAFLVKFPMYGLHLWLPKAHVEAPVGGSMILAGVLLKLGGYGMNQVLMMVQWEMISGLMEFFVVVSMMGSMYIGLMCLVQVDVKILIAYSSVAHMGMVISGLLSGSQWGQSGALLMMLSHGLCSSCLFCGANFFYERYYTRNMFLLKGAAMVFPSLSFWWFVASVMNMGAPPSMNLLSEILLMGGILKMSMLMMIILMIVSFLCAFYSLYLYSLLQHGKMNFLFSVDMISMREYSLMFMHLVPLILYIFKIEIFVN</sequence>
<dbReference type="PROSITE" id="PS51257">
    <property type="entry name" value="PROKAR_LIPOPROTEIN"/>
    <property type="match status" value="1"/>
</dbReference>
<evidence type="ECO:0000256" key="1">
    <source>
        <dbReference type="ARBA" id="ARBA00003257"/>
    </source>
</evidence>
<feature type="transmembrane region" description="Helical" evidence="17">
    <location>
        <begin position="12"/>
        <end position="32"/>
    </location>
</feature>
<dbReference type="InterPro" id="IPR001750">
    <property type="entry name" value="ND/Mrp_TM"/>
</dbReference>
<keyword evidence="9" id="KW-1278">Translocase</keyword>
<feature type="transmembrane region" description="Helical" evidence="17">
    <location>
        <begin position="174"/>
        <end position="196"/>
    </location>
</feature>
<dbReference type="EC" id="7.1.1.2" evidence="4 17"/>
<dbReference type="Pfam" id="PF00361">
    <property type="entry name" value="Proton_antipo_M"/>
    <property type="match status" value="1"/>
</dbReference>
<dbReference type="PANTHER" id="PTHR43507:SF20">
    <property type="entry name" value="NADH-UBIQUINONE OXIDOREDUCTASE CHAIN 4"/>
    <property type="match status" value="1"/>
</dbReference>
<name>A0A6B9WGU8_9ACAR</name>
<keyword evidence="12 17" id="KW-0520">NAD</keyword>
<feature type="transmembrane region" description="Helical" evidence="17">
    <location>
        <begin position="104"/>
        <end position="123"/>
    </location>
</feature>
<evidence type="ECO:0000256" key="14">
    <source>
        <dbReference type="ARBA" id="ARBA00023128"/>
    </source>
</evidence>
<keyword evidence="14 17" id="KW-0496">Mitochondrion</keyword>
<feature type="transmembrane region" description="Helical" evidence="17">
    <location>
        <begin position="294"/>
        <end position="315"/>
    </location>
</feature>
<feature type="transmembrane region" description="Helical" evidence="17">
    <location>
        <begin position="366"/>
        <end position="393"/>
    </location>
</feature>
<evidence type="ECO:0000256" key="15">
    <source>
        <dbReference type="ARBA" id="ARBA00023136"/>
    </source>
</evidence>
<evidence type="ECO:0000256" key="5">
    <source>
        <dbReference type="ARBA" id="ARBA00021006"/>
    </source>
</evidence>
<dbReference type="InterPro" id="IPR003918">
    <property type="entry name" value="NADH_UbQ_OxRdtase"/>
</dbReference>